<sequence length="483" mass="54891">MGNVPGKIDSPQDPANRKQQRSESLNFGSQGPKNLNRNRRATSLVGNLLSASGRARSDSYNSANGYNGNSPNPYKKKSLKEKEKLKEKHARQLVVKYNETVDGGFLAPFGCYNFDKLDYEADIVKNLIIERRLAPFYTPLQEFDQTWTREEVIKIVDGLPLHCSFQQDPEEFEGVPTGDLADDEFDYLLDSTASKREQRRQRSKISKARLYFKRVGWQERANERYLELKLMNKKHTEAKNPALPSDDLKYTLYKNGAECPICFLYFPKPLNISRCCKQPICTECFVQIKRAAPHFPHEEVDPTQDQEPDELKDPNLLVSEPANCPYCATAEFGVTYEPRRDVRTGINGIYASEYKIAEYKDREGLVSDSSSNEDDELVTIEQIRRGSIAADDPSVITSDSIRPDWEINLTKERLRLARRSAKATAIHMSNQLIDPEHPSRHASISSSVGGPDGGNSPQRRQKTLEELDDEMLQQAIKLSLQDH</sequence>
<dbReference type="PANTHER" id="PTHR31315">
    <property type="entry name" value="PROTEIN SIP5"/>
    <property type="match status" value="1"/>
</dbReference>
<dbReference type="HOGENOM" id="CLU_009068_2_0_1"/>
<evidence type="ECO:0000256" key="2">
    <source>
        <dbReference type="SAM" id="MobiDB-lite"/>
    </source>
</evidence>
<feature type="compositionally biased region" description="Polar residues" evidence="2">
    <location>
        <begin position="22"/>
        <end position="35"/>
    </location>
</feature>
<keyword evidence="4" id="KW-1185">Reference proteome</keyword>
<feature type="region of interest" description="Disordered" evidence="2">
    <location>
        <begin position="429"/>
        <end position="464"/>
    </location>
</feature>
<dbReference type="CDD" id="cd24139">
    <property type="entry name" value="SIP5-like"/>
    <property type="match status" value="1"/>
</dbReference>
<comment type="similarity">
    <text evidence="1">Belongs to the SIP5 family.</text>
</comment>
<organism evidence="3 4">
    <name type="scientific">Kluyveromyces lactis (strain ATCC 8585 / CBS 2359 / DSM 70799 / NBRC 1267 / NRRL Y-1140 / WM37)</name>
    <name type="common">Yeast</name>
    <name type="synonym">Candida sphaerica</name>
    <dbReference type="NCBI Taxonomy" id="284590"/>
    <lineage>
        <taxon>Eukaryota</taxon>
        <taxon>Fungi</taxon>
        <taxon>Dikarya</taxon>
        <taxon>Ascomycota</taxon>
        <taxon>Saccharomycotina</taxon>
        <taxon>Saccharomycetes</taxon>
        <taxon>Saccharomycetales</taxon>
        <taxon>Saccharomycetaceae</taxon>
        <taxon>Kluyveromyces</taxon>
    </lineage>
</organism>
<dbReference type="FunCoup" id="Q6CM90">
    <property type="interactions" value="65"/>
</dbReference>
<reference evidence="3 4" key="1">
    <citation type="journal article" date="2004" name="Nature">
        <title>Genome evolution in yeasts.</title>
        <authorList>
            <consortium name="Genolevures"/>
            <person name="Dujon B."/>
            <person name="Sherman D."/>
            <person name="Fischer G."/>
            <person name="Durrens P."/>
            <person name="Casaregola S."/>
            <person name="Lafontaine I."/>
            <person name="de Montigny J."/>
            <person name="Marck C."/>
            <person name="Neuveglise C."/>
            <person name="Talla E."/>
            <person name="Goffard N."/>
            <person name="Frangeul L."/>
            <person name="Aigle M."/>
            <person name="Anthouard V."/>
            <person name="Babour A."/>
            <person name="Barbe V."/>
            <person name="Barnay S."/>
            <person name="Blanchin S."/>
            <person name="Beckerich J.M."/>
            <person name="Beyne E."/>
            <person name="Bleykasten C."/>
            <person name="Boisrame A."/>
            <person name="Boyer J."/>
            <person name="Cattolico L."/>
            <person name="Confanioleri F."/>
            <person name="de Daruvar A."/>
            <person name="Despons L."/>
            <person name="Fabre E."/>
            <person name="Fairhead C."/>
            <person name="Ferry-Dumazet H."/>
            <person name="Groppi A."/>
            <person name="Hantraye F."/>
            <person name="Hennequin C."/>
            <person name="Jauniaux N."/>
            <person name="Joyet P."/>
            <person name="Kachouri R."/>
            <person name="Kerrest A."/>
            <person name="Koszul R."/>
            <person name="Lemaire M."/>
            <person name="Lesur I."/>
            <person name="Ma L."/>
            <person name="Muller H."/>
            <person name="Nicaud J.M."/>
            <person name="Nikolski M."/>
            <person name="Oztas S."/>
            <person name="Ozier-Kalogeropoulos O."/>
            <person name="Pellenz S."/>
            <person name="Potier S."/>
            <person name="Richard G.F."/>
            <person name="Straub M.L."/>
            <person name="Suleau A."/>
            <person name="Swennene D."/>
            <person name="Tekaia F."/>
            <person name="Wesolowski-Louvel M."/>
            <person name="Westhof E."/>
            <person name="Wirth B."/>
            <person name="Zeniou-Meyer M."/>
            <person name="Zivanovic I."/>
            <person name="Bolotin-Fukuhara M."/>
            <person name="Thierry A."/>
            <person name="Bouchier C."/>
            <person name="Caudron B."/>
            <person name="Scarpelli C."/>
            <person name="Gaillardin C."/>
            <person name="Weissenbach J."/>
            <person name="Wincker P."/>
            <person name="Souciet J.L."/>
        </authorList>
    </citation>
    <scope>NUCLEOTIDE SEQUENCE [LARGE SCALE GENOMIC DNA]</scope>
    <source>
        <strain evidence="4">ATCC 8585 / CBS 2359 / DSM 70799 / NBRC 1267 / NRRL Y-1140 / WM37</strain>
    </source>
</reference>
<accession>Q6CM90</accession>
<protein>
    <submittedName>
        <fullName evidence="3">KLLA0E22045p</fullName>
    </submittedName>
</protein>
<feature type="region of interest" description="Disordered" evidence="2">
    <location>
        <begin position="1"/>
        <end position="83"/>
    </location>
</feature>
<gene>
    <name evidence="3" type="ORF">KLLA0_E22045g</name>
</gene>
<feature type="compositionally biased region" description="Low complexity" evidence="2">
    <location>
        <begin position="59"/>
        <end position="73"/>
    </location>
</feature>
<dbReference type="InterPro" id="IPR003903">
    <property type="entry name" value="UIM_dom"/>
</dbReference>
<proteinExistence type="inferred from homology"/>
<dbReference type="Proteomes" id="UP000000598">
    <property type="component" value="Chromosome E"/>
</dbReference>
<dbReference type="STRING" id="284590.Q6CM90"/>
<evidence type="ECO:0000256" key="1">
    <source>
        <dbReference type="ARBA" id="ARBA00010402"/>
    </source>
</evidence>
<dbReference type="InterPro" id="IPR039301">
    <property type="entry name" value="Sip5/DA2"/>
</dbReference>
<dbReference type="InParanoid" id="Q6CM90"/>
<dbReference type="eggNOG" id="KOG2789">
    <property type="taxonomic scope" value="Eukaryota"/>
</dbReference>
<dbReference type="GO" id="GO:0005737">
    <property type="term" value="C:cytoplasm"/>
    <property type="evidence" value="ECO:0007669"/>
    <property type="project" value="TreeGrafter"/>
</dbReference>
<dbReference type="OMA" id="ISEPANC"/>
<evidence type="ECO:0000313" key="4">
    <source>
        <dbReference type="Proteomes" id="UP000000598"/>
    </source>
</evidence>
<dbReference type="PaxDb" id="284590-Q6CM90"/>
<dbReference type="EMBL" id="CR382125">
    <property type="protein sequence ID" value="CAH00036.1"/>
    <property type="molecule type" value="Genomic_DNA"/>
</dbReference>
<dbReference type="KEGG" id="kla:KLLA0_E22045g"/>
<dbReference type="AlphaFoldDB" id="Q6CM90"/>
<evidence type="ECO:0000313" key="3">
    <source>
        <dbReference type="EMBL" id="CAH00036.1"/>
    </source>
</evidence>
<dbReference type="PROSITE" id="PS50330">
    <property type="entry name" value="UIM"/>
    <property type="match status" value="1"/>
</dbReference>
<dbReference type="PANTHER" id="PTHR31315:SF1">
    <property type="entry name" value="PROTEIN SIP5"/>
    <property type="match status" value="1"/>
</dbReference>
<name>Q6CM90_KLULA</name>